<gene>
    <name evidence="1" type="ORF">CLIB1423_06S04346</name>
</gene>
<dbReference type="SUPFAM" id="SSF52833">
    <property type="entry name" value="Thioredoxin-like"/>
    <property type="match status" value="1"/>
</dbReference>
<keyword evidence="2" id="KW-1185">Reference proteome</keyword>
<dbReference type="Proteomes" id="UP000837801">
    <property type="component" value="Unassembled WGS sequence"/>
</dbReference>
<dbReference type="PANTHER" id="PTHR31902:SF14">
    <property type="entry name" value="ACTIN PATCHES DISTAL PROTEIN 1"/>
    <property type="match status" value="1"/>
</dbReference>
<dbReference type="OrthoDB" id="10253744at2759"/>
<proteinExistence type="predicted"/>
<organism evidence="1 2">
    <name type="scientific">[Candida] railenensis</name>
    <dbReference type="NCBI Taxonomy" id="45579"/>
    <lineage>
        <taxon>Eukaryota</taxon>
        <taxon>Fungi</taxon>
        <taxon>Dikarya</taxon>
        <taxon>Ascomycota</taxon>
        <taxon>Saccharomycotina</taxon>
        <taxon>Pichiomycetes</taxon>
        <taxon>Debaryomycetaceae</taxon>
        <taxon>Kurtzmaniella</taxon>
    </lineage>
</organism>
<dbReference type="PANTHER" id="PTHR31902">
    <property type="entry name" value="ACTIN PATCHES DISTAL PROTEIN 1"/>
    <property type="match status" value="1"/>
</dbReference>
<dbReference type="AlphaFoldDB" id="A0A9P0QPR1"/>
<evidence type="ECO:0000313" key="1">
    <source>
        <dbReference type="EMBL" id="CAH2352347.1"/>
    </source>
</evidence>
<dbReference type="EMBL" id="CAKXYY010000006">
    <property type="protein sequence ID" value="CAH2352347.1"/>
    <property type="molecule type" value="Genomic_DNA"/>
</dbReference>
<evidence type="ECO:0000313" key="2">
    <source>
        <dbReference type="Proteomes" id="UP000837801"/>
    </source>
</evidence>
<comment type="caution">
    <text evidence="1">The sequence shown here is derived from an EMBL/GenBank/DDBJ whole genome shotgun (WGS) entry which is preliminary data.</text>
</comment>
<dbReference type="InterPro" id="IPR036249">
    <property type="entry name" value="Thioredoxin-like_sf"/>
</dbReference>
<dbReference type="Gene3D" id="3.40.30.10">
    <property type="entry name" value="Glutaredoxin"/>
    <property type="match status" value="1"/>
</dbReference>
<protein>
    <submittedName>
        <fullName evidence="1">Actin patches distal protein 1</fullName>
    </submittedName>
</protein>
<accession>A0A9P0QPR1</accession>
<reference evidence="1" key="1">
    <citation type="submission" date="2022-03" db="EMBL/GenBank/DDBJ databases">
        <authorList>
            <person name="Legras J.-L."/>
            <person name="Devillers H."/>
            <person name="Grondin C."/>
        </authorList>
    </citation>
    <scope>NUCLEOTIDE SEQUENCE</scope>
    <source>
        <strain evidence="1">CLIB 1423</strain>
    </source>
</reference>
<dbReference type="Pfam" id="PF06999">
    <property type="entry name" value="Suc_Fer-like"/>
    <property type="match status" value="1"/>
</dbReference>
<name>A0A9P0QPR1_9ASCO</name>
<dbReference type="CDD" id="cd03062">
    <property type="entry name" value="TRX_Fd_Sucrase"/>
    <property type="match status" value="1"/>
</dbReference>
<dbReference type="InterPro" id="IPR009737">
    <property type="entry name" value="Aim32/Apd1-like"/>
</dbReference>
<sequence>MGFLSIFQRNEDVEAKLVEKGFEISDCDLDCGSCTSKFPSSVKFQDDDGSSLWGSTKPFGLHVVVPTGKTDWRHDATGHSGTLSHAVSSWAGRSDKKFPKLGEATNIKVTVSSLSTKGHDLGDEEYCSEKRGDLLLLPLFVWVKNVTIANVGDVLDTVIPAILDSREEQKTELPYKSVPGFPEAQISANGNQSYIFLCSHKTRDKRCGITAPIMKKEMDIYLRDLNLIRDHGDDRPNGVTVAYVNHIGGHKFAANVIIFNKKTGKNIWLARCAPNNVKPIIDECIVADGKVWPNKVRIAQKFNPVEW</sequence>